<evidence type="ECO:0000313" key="8">
    <source>
        <dbReference type="EMBL" id="KAB7731930.1"/>
    </source>
</evidence>
<proteinExistence type="inferred from homology"/>
<dbReference type="InterPro" id="IPR001179">
    <property type="entry name" value="PPIase_FKBP_dom"/>
</dbReference>
<comment type="similarity">
    <text evidence="2 6">Belongs to the FKBP-type PPIase family.</text>
</comment>
<comment type="caution">
    <text evidence="8">The sequence shown here is derived from an EMBL/GenBank/DDBJ whole genome shotgun (WGS) entry which is preliminary data.</text>
</comment>
<evidence type="ECO:0000256" key="1">
    <source>
        <dbReference type="ARBA" id="ARBA00000971"/>
    </source>
</evidence>
<dbReference type="GO" id="GO:0003755">
    <property type="term" value="F:peptidyl-prolyl cis-trans isomerase activity"/>
    <property type="evidence" value="ECO:0007669"/>
    <property type="project" value="UniProtKB-UniRule"/>
</dbReference>
<evidence type="ECO:0000256" key="2">
    <source>
        <dbReference type="ARBA" id="ARBA00006577"/>
    </source>
</evidence>
<dbReference type="AlphaFoldDB" id="A0A7J5U2L4"/>
<dbReference type="Pfam" id="PF00254">
    <property type="entry name" value="FKBP_C"/>
    <property type="match status" value="2"/>
</dbReference>
<dbReference type="RefSeq" id="WP_152123508.1">
    <property type="nucleotide sequence ID" value="NZ_WELI01000002.1"/>
</dbReference>
<feature type="domain" description="PPIase FKBP-type" evidence="7">
    <location>
        <begin position="48"/>
        <end position="138"/>
    </location>
</feature>
<evidence type="ECO:0000259" key="7">
    <source>
        <dbReference type="PROSITE" id="PS50059"/>
    </source>
</evidence>
<sequence>MLFNRLATAALLVAAMAACGRNRVEVSETGLKYQLHEDNEESRKAKVGDIMTIQLQLKNSKDSVLRDTHKEPAPLKLMLQVPPFKGSFEEGLAMLSKGDSATFYVSADSLFGRAMQAMPPGVTKGSDITFNVKVLEVQSEEEYRKAETTAASKQKGVDDKIIADYLAKNGLAGKAQKTEQGVYYVITQPGSGPVPNRGDLIKVDYTGKLLDGKTFDSSVGKQPIELPIGVGQVIPGWDDAMLKLHKGEKATLIIPSTMAYGAQGSPPVIPANAVLVFDVNLIDIRKNTQQP</sequence>
<organism evidence="8 9">
    <name type="scientific">Rudanella paleaurantiibacter</name>
    <dbReference type="NCBI Taxonomy" id="2614655"/>
    <lineage>
        <taxon>Bacteria</taxon>
        <taxon>Pseudomonadati</taxon>
        <taxon>Bacteroidota</taxon>
        <taxon>Cytophagia</taxon>
        <taxon>Cytophagales</taxon>
        <taxon>Cytophagaceae</taxon>
        <taxon>Rudanella</taxon>
    </lineage>
</organism>
<feature type="domain" description="PPIase FKBP-type" evidence="7">
    <location>
        <begin position="198"/>
        <end position="285"/>
    </location>
</feature>
<evidence type="ECO:0000256" key="3">
    <source>
        <dbReference type="ARBA" id="ARBA00023110"/>
    </source>
</evidence>
<comment type="catalytic activity">
    <reaction evidence="1 5 6">
        <text>[protein]-peptidylproline (omega=180) = [protein]-peptidylproline (omega=0)</text>
        <dbReference type="Rhea" id="RHEA:16237"/>
        <dbReference type="Rhea" id="RHEA-COMP:10747"/>
        <dbReference type="Rhea" id="RHEA-COMP:10748"/>
        <dbReference type="ChEBI" id="CHEBI:83833"/>
        <dbReference type="ChEBI" id="CHEBI:83834"/>
        <dbReference type="EC" id="5.2.1.8"/>
    </reaction>
</comment>
<gene>
    <name evidence="8" type="ORF">F5984_06835</name>
</gene>
<protein>
    <recommendedName>
        <fullName evidence="6">Peptidyl-prolyl cis-trans isomerase</fullName>
        <ecNumber evidence="6">5.2.1.8</ecNumber>
    </recommendedName>
</protein>
<dbReference type="PROSITE" id="PS50059">
    <property type="entry name" value="FKBP_PPIASE"/>
    <property type="match status" value="2"/>
</dbReference>
<keyword evidence="4 5" id="KW-0413">Isomerase</keyword>
<dbReference type="Gene3D" id="3.10.50.40">
    <property type="match status" value="2"/>
</dbReference>
<keyword evidence="9" id="KW-1185">Reference proteome</keyword>
<dbReference type="PANTHER" id="PTHR43811">
    <property type="entry name" value="FKBP-TYPE PEPTIDYL-PROLYL CIS-TRANS ISOMERASE FKPA"/>
    <property type="match status" value="1"/>
</dbReference>
<name>A0A7J5U2L4_9BACT</name>
<evidence type="ECO:0000313" key="9">
    <source>
        <dbReference type="Proteomes" id="UP000488299"/>
    </source>
</evidence>
<dbReference type="Proteomes" id="UP000488299">
    <property type="component" value="Unassembled WGS sequence"/>
</dbReference>
<dbReference type="FunFam" id="3.10.50.40:FF:000006">
    <property type="entry name" value="Peptidyl-prolyl cis-trans isomerase"/>
    <property type="match status" value="1"/>
</dbReference>
<reference evidence="8 9" key="1">
    <citation type="submission" date="2019-10" db="EMBL/GenBank/DDBJ databases">
        <title>Rudanella paleaurantiibacter sp. nov., isolated from sludge.</title>
        <authorList>
            <person name="Xu S.Q."/>
        </authorList>
    </citation>
    <scope>NUCLEOTIDE SEQUENCE [LARGE SCALE GENOMIC DNA]</scope>
    <source>
        <strain evidence="8 9">HX-22-17</strain>
    </source>
</reference>
<accession>A0A7J5U2L4</accession>
<keyword evidence="3 5" id="KW-0697">Rotamase</keyword>
<evidence type="ECO:0000256" key="6">
    <source>
        <dbReference type="RuleBase" id="RU003915"/>
    </source>
</evidence>
<dbReference type="EMBL" id="WELI01000002">
    <property type="protein sequence ID" value="KAB7731930.1"/>
    <property type="molecule type" value="Genomic_DNA"/>
</dbReference>
<dbReference type="PROSITE" id="PS51257">
    <property type="entry name" value="PROKAR_LIPOPROTEIN"/>
    <property type="match status" value="1"/>
</dbReference>
<dbReference type="SUPFAM" id="SSF54534">
    <property type="entry name" value="FKBP-like"/>
    <property type="match status" value="2"/>
</dbReference>
<evidence type="ECO:0000256" key="5">
    <source>
        <dbReference type="PROSITE-ProRule" id="PRU00277"/>
    </source>
</evidence>
<dbReference type="InterPro" id="IPR046357">
    <property type="entry name" value="PPIase_dom_sf"/>
</dbReference>
<dbReference type="EC" id="5.2.1.8" evidence="6"/>
<dbReference type="PANTHER" id="PTHR43811:SF19">
    <property type="entry name" value="39 KDA FK506-BINDING NUCLEAR PROTEIN"/>
    <property type="match status" value="1"/>
</dbReference>
<evidence type="ECO:0000256" key="4">
    <source>
        <dbReference type="ARBA" id="ARBA00023235"/>
    </source>
</evidence>